<comment type="caution">
    <text evidence="2">The sequence shown here is derived from an EMBL/GenBank/DDBJ whole genome shotgun (WGS) entry which is preliminary data.</text>
</comment>
<proteinExistence type="predicted"/>
<protein>
    <submittedName>
        <fullName evidence="2">Capsule assembly Wzi family protein</fullName>
    </submittedName>
</protein>
<gene>
    <name evidence="2" type="ORF">L0U88_11565</name>
</gene>
<evidence type="ECO:0000313" key="2">
    <source>
        <dbReference type="EMBL" id="MCF1715265.1"/>
    </source>
</evidence>
<dbReference type="InterPro" id="IPR026950">
    <property type="entry name" value="Caps_assemb_Wzi"/>
</dbReference>
<reference evidence="2 3" key="1">
    <citation type="submission" date="2022-01" db="EMBL/GenBank/DDBJ databases">
        <title>Flavihumibacter sp. nov., isolated from sediment of a river.</title>
        <authorList>
            <person name="Liu H."/>
        </authorList>
    </citation>
    <scope>NUCLEOTIDE SEQUENCE [LARGE SCALE GENOMIC DNA]</scope>
    <source>
        <strain evidence="2 3">RY-1</strain>
    </source>
</reference>
<keyword evidence="1" id="KW-0732">Signal</keyword>
<organism evidence="2 3">
    <name type="scientific">Flavihumibacter fluminis</name>
    <dbReference type="NCBI Taxonomy" id="2909236"/>
    <lineage>
        <taxon>Bacteria</taxon>
        <taxon>Pseudomonadati</taxon>
        <taxon>Bacteroidota</taxon>
        <taxon>Chitinophagia</taxon>
        <taxon>Chitinophagales</taxon>
        <taxon>Chitinophagaceae</taxon>
        <taxon>Flavihumibacter</taxon>
    </lineage>
</organism>
<sequence>MCSIAFRLLVFVSCIVSVSQAQTIQVGQSALEEWIRRSDLKDSTGDGAGLLIRPVTQLKASDYDSLLSRFSGGASANRYPIFNGKGTVRLLPASFQQQYNSHHSYGWNDGSLFPAKGYQLRASAGIAASYGILSVQFQPEFVYAANPSFKGFSPYHSDSTWYYYYQFQNDIDMPERFGNGALTRMFPGQSSVRLNYKGMSLGISSENLWWGPGYRNSLLMSNTAPGFYHLSFNSTRPHKTFLGKFEWQLIAGKLENSGILPVDTSRRLNGQPLYEPKKNSDRYINAVVITWQPKWIRGLHLGFARSFFQYSDNIPGGLNGYLPVFSAFFKGNARDEMSFGRDQLLSLFFRWKFPKEQMEIYGEWGRNDHSGNLSDLLMEPEHSRAYILGFRKLFKLRKDRELEFFTELTQLETPPTKLVRALQPWYAHYQVQHGYTNRGQVLGAGIGPGSNSQTIGVNWIDKQVNKTGVSLERIVRNNDFYFLAFSGSGDYRSHWVDIGLTGTRSWVKNRIMYTANLSLIRSLNYQWKNGRNDAANDPYRSNVNHMQVGLTVGYLF</sequence>
<dbReference type="EMBL" id="JAKEVY010000003">
    <property type="protein sequence ID" value="MCF1715265.1"/>
    <property type="molecule type" value="Genomic_DNA"/>
</dbReference>
<keyword evidence="3" id="KW-1185">Reference proteome</keyword>
<feature type="signal peptide" evidence="1">
    <location>
        <begin position="1"/>
        <end position="21"/>
    </location>
</feature>
<dbReference type="InterPro" id="IPR038636">
    <property type="entry name" value="Wzi_sf"/>
</dbReference>
<evidence type="ECO:0000256" key="1">
    <source>
        <dbReference type="SAM" id="SignalP"/>
    </source>
</evidence>
<name>A0ABS9BI43_9BACT</name>
<dbReference type="RefSeq" id="WP_234866221.1">
    <property type="nucleotide sequence ID" value="NZ_JAKEVY010000003.1"/>
</dbReference>
<feature type="chain" id="PRO_5047055320" evidence="1">
    <location>
        <begin position="22"/>
        <end position="556"/>
    </location>
</feature>
<dbReference type="Pfam" id="PF14052">
    <property type="entry name" value="Caps_assemb_Wzi"/>
    <property type="match status" value="1"/>
</dbReference>
<evidence type="ECO:0000313" key="3">
    <source>
        <dbReference type="Proteomes" id="UP001200145"/>
    </source>
</evidence>
<accession>A0ABS9BI43</accession>
<dbReference type="Proteomes" id="UP001200145">
    <property type="component" value="Unassembled WGS sequence"/>
</dbReference>
<dbReference type="Gene3D" id="2.40.160.130">
    <property type="entry name" value="Capsule assembly protein Wzi"/>
    <property type="match status" value="1"/>
</dbReference>